<dbReference type="AlphaFoldDB" id="A0A833YSS5"/>
<evidence type="ECO:0000313" key="19">
    <source>
        <dbReference type="EMBL" id="KAF6079727.1"/>
    </source>
</evidence>
<dbReference type="Pfam" id="PF07947">
    <property type="entry name" value="YhhN"/>
    <property type="match status" value="1"/>
</dbReference>
<dbReference type="InterPro" id="IPR012506">
    <property type="entry name" value="TMEM86B-like"/>
</dbReference>
<evidence type="ECO:0000256" key="9">
    <source>
        <dbReference type="ARBA" id="ARBA00022989"/>
    </source>
</evidence>
<evidence type="ECO:0000256" key="2">
    <source>
        <dbReference type="ARBA" id="ARBA00004496"/>
    </source>
</evidence>
<evidence type="ECO:0000256" key="7">
    <source>
        <dbReference type="ARBA" id="ARBA00022801"/>
    </source>
</evidence>
<keyword evidence="11 18" id="KW-0472">Membrane</keyword>
<protein>
    <recommendedName>
        <fullName evidence="14">Lysoplasmalogenase TMEM86B</fullName>
        <ecNumber evidence="12">3.3.2.2</ecNumber>
    </recommendedName>
    <alternativeName>
        <fullName evidence="15">Transmembrane protein 86B</fullName>
    </alternativeName>
</protein>
<evidence type="ECO:0000256" key="10">
    <source>
        <dbReference type="ARBA" id="ARBA00023098"/>
    </source>
</evidence>
<evidence type="ECO:0000256" key="4">
    <source>
        <dbReference type="ARBA" id="ARBA00011738"/>
    </source>
</evidence>
<comment type="subunit">
    <text evidence="4">Homodimer.</text>
</comment>
<dbReference type="GO" id="GO:0006629">
    <property type="term" value="P:lipid metabolic process"/>
    <property type="evidence" value="ECO:0007669"/>
    <property type="project" value="UniProtKB-KW"/>
</dbReference>
<evidence type="ECO:0000256" key="5">
    <source>
        <dbReference type="ARBA" id="ARBA00022490"/>
    </source>
</evidence>
<comment type="function">
    <text evidence="13">Catalyzes the hydrolysis of the vinyl ether bond of choline or ethanolamine lysoplasmalogens, forming fatty aldehyde and glycerophosphocholine or glycerophosphoethanolamine, respectively and is specific for the sn-2-deacylated (lyso) form of plasmalogen.</text>
</comment>
<comment type="subcellular location">
    <subcellularLocation>
        <location evidence="2">Cytoplasm</location>
    </subcellularLocation>
    <subcellularLocation>
        <location evidence="1">Endoplasmic reticulum membrane</location>
        <topology evidence="1">Multi-pass membrane protein</topology>
    </subcellularLocation>
</comment>
<dbReference type="PANTHER" id="PTHR31885:SF7">
    <property type="entry name" value="LYSOPLASMALOGENASE"/>
    <property type="match status" value="1"/>
</dbReference>
<reference evidence="19 20" key="1">
    <citation type="journal article" date="2020" name="Nature">
        <title>Six reference-quality genomes reveal evolution of bat adaptations.</title>
        <authorList>
            <person name="Jebb D."/>
            <person name="Huang Z."/>
            <person name="Pippel M."/>
            <person name="Hughes G.M."/>
            <person name="Lavrichenko K."/>
            <person name="Devanna P."/>
            <person name="Winkler S."/>
            <person name="Jermiin L.S."/>
            <person name="Skirmuntt E.C."/>
            <person name="Katzourakis A."/>
            <person name="Burkitt-Gray L."/>
            <person name="Ray D.A."/>
            <person name="Sullivan K.A.M."/>
            <person name="Roscito J.G."/>
            <person name="Kirilenko B.M."/>
            <person name="Davalos L.M."/>
            <person name="Corthals A.P."/>
            <person name="Power M.L."/>
            <person name="Jones G."/>
            <person name="Ransome R.D."/>
            <person name="Dechmann D.K.N."/>
            <person name="Locatelli A.G."/>
            <person name="Puechmaille S.J."/>
            <person name="Fedrigo O."/>
            <person name="Jarvis E.D."/>
            <person name="Hiller M."/>
            <person name="Vernes S.C."/>
            <person name="Myers E.W."/>
            <person name="Teeling E.C."/>
        </authorList>
    </citation>
    <scope>NUCLEOTIDE SEQUENCE [LARGE SCALE GENOMIC DNA]</scope>
    <source>
        <strain evidence="19">Bat1K_MPI-CBG_1</strain>
    </source>
</reference>
<keyword evidence="8" id="KW-0256">Endoplasmic reticulum</keyword>
<feature type="transmembrane region" description="Helical" evidence="18">
    <location>
        <begin position="215"/>
        <end position="233"/>
    </location>
</feature>
<sequence length="241" mass="26263">MPSLPSHEPLQGGTQADMDAQKEGLPRNARFSAQQPRLIGLTPFFLACAAYFLLWVPDDPPSWVGALVKCLPVLSLASFLWTSPGGDCSTRLQAALLFSALGDICLVWPQAFLYGVLAFTQAQLLYTWVFGLRPLQPGLLPPVLLVSLPFSGFLLSHLQPDMVLPLTVYGLALSTMLWRGLARGGRACWGAMLFAISDSVLAWDTFIQPLAHGHLLVMATYYAAQLFITLSAFQGPRLKTS</sequence>
<comment type="catalytic activity">
    <reaction evidence="16">
        <text>a 1-O-(1Z-alkenyl)-sn-glycero-3-phosphoethanolamine + H2O = a 2,3-saturated aldehyde + sn-glycero-3-phosphoethanolamine</text>
        <dbReference type="Rhea" id="RHEA:16905"/>
        <dbReference type="ChEBI" id="CHEBI:15377"/>
        <dbReference type="ChEBI" id="CHEBI:73359"/>
        <dbReference type="ChEBI" id="CHEBI:77288"/>
        <dbReference type="ChEBI" id="CHEBI:143890"/>
        <dbReference type="EC" id="3.3.2.2"/>
    </reaction>
</comment>
<keyword evidence="6 18" id="KW-0812">Transmembrane</keyword>
<evidence type="ECO:0000256" key="8">
    <source>
        <dbReference type="ARBA" id="ARBA00022824"/>
    </source>
</evidence>
<evidence type="ECO:0000256" key="6">
    <source>
        <dbReference type="ARBA" id="ARBA00022692"/>
    </source>
</evidence>
<dbReference type="EMBL" id="JABVXQ010000014">
    <property type="protein sequence ID" value="KAF6079727.1"/>
    <property type="molecule type" value="Genomic_DNA"/>
</dbReference>
<keyword evidence="9 18" id="KW-1133">Transmembrane helix</keyword>
<evidence type="ECO:0000256" key="17">
    <source>
        <dbReference type="ARBA" id="ARBA00049560"/>
    </source>
</evidence>
<evidence type="ECO:0000256" key="3">
    <source>
        <dbReference type="ARBA" id="ARBA00007375"/>
    </source>
</evidence>
<comment type="catalytic activity">
    <reaction evidence="17">
        <text>a 1-O-(1Z-alkenyl)-sn-glycero-3-phosphocholine + H2O = a 2,3-saturated aldehyde + sn-glycerol 3-phosphocholine</text>
        <dbReference type="Rhea" id="RHEA:22544"/>
        <dbReference type="ChEBI" id="CHEBI:15377"/>
        <dbReference type="ChEBI" id="CHEBI:16870"/>
        <dbReference type="ChEBI" id="CHEBI:73359"/>
        <dbReference type="ChEBI" id="CHEBI:77287"/>
        <dbReference type="EC" id="3.3.2.2"/>
    </reaction>
</comment>
<dbReference type="Proteomes" id="UP000664940">
    <property type="component" value="Unassembled WGS sequence"/>
</dbReference>
<dbReference type="GO" id="GO:0047408">
    <property type="term" value="F:alkenylglycerophosphocholine hydrolase activity"/>
    <property type="evidence" value="ECO:0007669"/>
    <property type="project" value="UniProtKB-EC"/>
</dbReference>
<evidence type="ECO:0000256" key="1">
    <source>
        <dbReference type="ARBA" id="ARBA00004477"/>
    </source>
</evidence>
<dbReference type="PANTHER" id="PTHR31885">
    <property type="entry name" value="GH04784P"/>
    <property type="match status" value="1"/>
</dbReference>
<organism evidence="19 20">
    <name type="scientific">Phyllostomus discolor</name>
    <name type="common">pale spear-nosed bat</name>
    <dbReference type="NCBI Taxonomy" id="89673"/>
    <lineage>
        <taxon>Eukaryota</taxon>
        <taxon>Metazoa</taxon>
        <taxon>Chordata</taxon>
        <taxon>Craniata</taxon>
        <taxon>Vertebrata</taxon>
        <taxon>Euteleostomi</taxon>
        <taxon>Mammalia</taxon>
        <taxon>Eutheria</taxon>
        <taxon>Laurasiatheria</taxon>
        <taxon>Chiroptera</taxon>
        <taxon>Yangochiroptera</taxon>
        <taxon>Phyllostomidae</taxon>
        <taxon>Phyllostominae</taxon>
        <taxon>Phyllostomus</taxon>
    </lineage>
</organism>
<evidence type="ECO:0000313" key="20">
    <source>
        <dbReference type="Proteomes" id="UP000664940"/>
    </source>
</evidence>
<keyword evidence="7" id="KW-0378">Hydrolase</keyword>
<feature type="transmembrane region" description="Helical" evidence="18">
    <location>
        <begin position="94"/>
        <end position="119"/>
    </location>
</feature>
<comment type="similarity">
    <text evidence="3">Belongs to the TMEM86 family.</text>
</comment>
<dbReference type="EC" id="3.3.2.2" evidence="12"/>
<gene>
    <name evidence="19" type="ORF">HJG60_019224</name>
</gene>
<evidence type="ECO:0000256" key="12">
    <source>
        <dbReference type="ARBA" id="ARBA00035673"/>
    </source>
</evidence>
<keyword evidence="5" id="KW-0963">Cytoplasm</keyword>
<keyword evidence="10" id="KW-0443">Lipid metabolism</keyword>
<evidence type="ECO:0000256" key="11">
    <source>
        <dbReference type="ARBA" id="ARBA00023136"/>
    </source>
</evidence>
<feature type="transmembrane region" description="Helical" evidence="18">
    <location>
        <begin position="163"/>
        <end position="181"/>
    </location>
</feature>
<evidence type="ECO:0000256" key="15">
    <source>
        <dbReference type="ARBA" id="ARBA00042674"/>
    </source>
</evidence>
<feature type="transmembrane region" description="Helical" evidence="18">
    <location>
        <begin position="62"/>
        <end position="82"/>
    </location>
</feature>
<dbReference type="GO" id="GO:0005789">
    <property type="term" value="C:endoplasmic reticulum membrane"/>
    <property type="evidence" value="ECO:0007669"/>
    <property type="project" value="UniProtKB-SubCell"/>
</dbReference>
<evidence type="ECO:0000256" key="16">
    <source>
        <dbReference type="ARBA" id="ARBA00049458"/>
    </source>
</evidence>
<name>A0A833YSS5_9CHIR</name>
<evidence type="ECO:0000256" key="18">
    <source>
        <dbReference type="SAM" id="Phobius"/>
    </source>
</evidence>
<proteinExistence type="inferred from homology"/>
<feature type="transmembrane region" description="Helical" evidence="18">
    <location>
        <begin position="187"/>
        <end position="203"/>
    </location>
</feature>
<feature type="transmembrane region" description="Helical" evidence="18">
    <location>
        <begin position="38"/>
        <end position="56"/>
    </location>
</feature>
<evidence type="ECO:0000256" key="14">
    <source>
        <dbReference type="ARBA" id="ARBA00039876"/>
    </source>
</evidence>
<accession>A0A833YSS5</accession>
<comment type="caution">
    <text evidence="19">The sequence shown here is derived from an EMBL/GenBank/DDBJ whole genome shotgun (WGS) entry which is preliminary data.</text>
</comment>
<evidence type="ECO:0000256" key="13">
    <source>
        <dbReference type="ARBA" id="ARBA00037660"/>
    </source>
</evidence>